<dbReference type="Pfam" id="PF05401">
    <property type="entry name" value="NodS"/>
    <property type="match status" value="1"/>
</dbReference>
<organism evidence="2 3">
    <name type="scientific">Angustibacter luteus</name>
    <dbReference type="NCBI Taxonomy" id="658456"/>
    <lineage>
        <taxon>Bacteria</taxon>
        <taxon>Bacillati</taxon>
        <taxon>Actinomycetota</taxon>
        <taxon>Actinomycetes</taxon>
        <taxon>Kineosporiales</taxon>
        <taxon>Kineosporiaceae</taxon>
    </lineage>
</organism>
<keyword evidence="3" id="KW-1185">Reference proteome</keyword>
<dbReference type="Gene3D" id="3.40.50.150">
    <property type="entry name" value="Vaccinia Virus protein VP39"/>
    <property type="match status" value="1"/>
</dbReference>
<keyword evidence="1" id="KW-0862">Zinc</keyword>
<dbReference type="Proteomes" id="UP001596189">
    <property type="component" value="Unassembled WGS sequence"/>
</dbReference>
<gene>
    <name evidence="2" type="ORF">ACFQDO_03950</name>
</gene>
<dbReference type="InterPro" id="IPR024078">
    <property type="entry name" value="LmbE-like_dom_sf"/>
</dbReference>
<protein>
    <submittedName>
        <fullName evidence="2">PIG-L family deacetylase</fullName>
    </submittedName>
</protein>
<sequence>MTFQHTDAGTPEAHWRDWLRTRSLPGLDPDRLLAPGGRLLVLAAHPDDETLGAGGLIAIAAERGLDVDVVIATAGEGSHPQSSTLRGDLARLRSREVVRAVTQLAPTASVHLLDLPDGGLTECAVALADQLSRLARPAASPSGRAVTVLAAPWRRDAHPDHEAAGAVAAELAGALEVPLLEYPIWAWHWAEVGDVRVPWGTAMTLGLSPKTLQHKRSAMACHESQTEPLSAEPGDEALLSAAVLAHFEREVEVFFASDPSASLPAGYFEDFYAGAGPDPWGFETRWYEQRKRALTLASLPRQRFRRAFEPGCSTGLLTAELATRCDEVIALDVAATAVEQARTRTRDLAGVQVARGAIPDDWPAGTFDLILLSEVAYYCAGADLDDLVRRAGDCLADDGVLVACHWRHPVDDYPVGGDLVHARLRQHPRLRLLAAHEEEDFLLDVLVPVQTLSVARQAGLTD</sequence>
<dbReference type="RefSeq" id="WP_345717126.1">
    <property type="nucleotide sequence ID" value="NZ_BAABFP010000005.1"/>
</dbReference>
<comment type="caution">
    <text evidence="2">The sequence shown here is derived from an EMBL/GenBank/DDBJ whole genome shotgun (WGS) entry which is preliminary data.</text>
</comment>
<dbReference type="PANTHER" id="PTHR12993:SF11">
    <property type="entry name" value="N-ACETYLGLUCOSAMINYL-PHOSPHATIDYLINOSITOL DE-N-ACETYLASE"/>
    <property type="match status" value="1"/>
</dbReference>
<dbReference type="EMBL" id="JBHSRD010000002">
    <property type="protein sequence ID" value="MFC6006276.1"/>
    <property type="molecule type" value="Genomic_DNA"/>
</dbReference>
<dbReference type="InterPro" id="IPR008715">
    <property type="entry name" value="SAM-MeTfrase_NodS-like"/>
</dbReference>
<dbReference type="SUPFAM" id="SSF53335">
    <property type="entry name" value="S-adenosyl-L-methionine-dependent methyltransferases"/>
    <property type="match status" value="1"/>
</dbReference>
<accession>A0ABW1JAI2</accession>
<evidence type="ECO:0000256" key="1">
    <source>
        <dbReference type="ARBA" id="ARBA00022833"/>
    </source>
</evidence>
<reference evidence="3" key="1">
    <citation type="journal article" date="2019" name="Int. J. Syst. Evol. Microbiol.">
        <title>The Global Catalogue of Microorganisms (GCM) 10K type strain sequencing project: providing services to taxonomists for standard genome sequencing and annotation.</title>
        <authorList>
            <consortium name="The Broad Institute Genomics Platform"/>
            <consortium name="The Broad Institute Genome Sequencing Center for Infectious Disease"/>
            <person name="Wu L."/>
            <person name="Ma J."/>
        </authorList>
    </citation>
    <scope>NUCLEOTIDE SEQUENCE [LARGE SCALE GENOMIC DNA]</scope>
    <source>
        <strain evidence="3">KACC 14249</strain>
    </source>
</reference>
<dbReference type="SUPFAM" id="SSF102588">
    <property type="entry name" value="LmbE-like"/>
    <property type="match status" value="1"/>
</dbReference>
<dbReference type="PANTHER" id="PTHR12993">
    <property type="entry name" value="N-ACETYLGLUCOSAMINYL-PHOSPHATIDYLINOSITOL DE-N-ACETYLASE-RELATED"/>
    <property type="match status" value="1"/>
</dbReference>
<dbReference type="InterPro" id="IPR029063">
    <property type="entry name" value="SAM-dependent_MTases_sf"/>
</dbReference>
<proteinExistence type="predicted"/>
<dbReference type="InterPro" id="IPR003737">
    <property type="entry name" value="GlcNAc_PI_deacetylase-related"/>
</dbReference>
<dbReference type="Pfam" id="PF02585">
    <property type="entry name" value="PIG-L"/>
    <property type="match status" value="1"/>
</dbReference>
<evidence type="ECO:0000313" key="2">
    <source>
        <dbReference type="EMBL" id="MFC6006276.1"/>
    </source>
</evidence>
<dbReference type="CDD" id="cd02440">
    <property type="entry name" value="AdoMet_MTases"/>
    <property type="match status" value="1"/>
</dbReference>
<dbReference type="Gene3D" id="3.40.50.10320">
    <property type="entry name" value="LmbE-like"/>
    <property type="match status" value="1"/>
</dbReference>
<name>A0ABW1JAI2_9ACTN</name>
<evidence type="ECO:0000313" key="3">
    <source>
        <dbReference type="Proteomes" id="UP001596189"/>
    </source>
</evidence>